<dbReference type="InterPro" id="IPR006615">
    <property type="entry name" value="Pept_C19_DUSP"/>
</dbReference>
<dbReference type="InterPro" id="IPR018200">
    <property type="entry name" value="USP_CS"/>
</dbReference>
<dbReference type="InterPro" id="IPR001394">
    <property type="entry name" value="Peptidase_C19_UCH"/>
</dbReference>
<dbReference type="GO" id="GO:0016579">
    <property type="term" value="P:protein deubiquitination"/>
    <property type="evidence" value="ECO:0007669"/>
    <property type="project" value="InterPro"/>
</dbReference>
<dbReference type="InterPro" id="IPR038765">
    <property type="entry name" value="Papain-like_cys_pep_sf"/>
</dbReference>
<dbReference type="InterPro" id="IPR028889">
    <property type="entry name" value="USP"/>
</dbReference>
<organism evidence="11 12">
    <name type="scientific">Sphagnurus paluster</name>
    <dbReference type="NCBI Taxonomy" id="117069"/>
    <lineage>
        <taxon>Eukaryota</taxon>
        <taxon>Fungi</taxon>
        <taxon>Dikarya</taxon>
        <taxon>Basidiomycota</taxon>
        <taxon>Agaricomycotina</taxon>
        <taxon>Agaricomycetes</taxon>
        <taxon>Agaricomycetidae</taxon>
        <taxon>Agaricales</taxon>
        <taxon>Tricholomatineae</taxon>
        <taxon>Lyophyllaceae</taxon>
        <taxon>Sphagnurus</taxon>
    </lineage>
</organism>
<dbReference type="SMART" id="SM00695">
    <property type="entry name" value="DUSP"/>
    <property type="match status" value="1"/>
</dbReference>
<evidence type="ECO:0000256" key="5">
    <source>
        <dbReference type="ARBA" id="ARBA00022786"/>
    </source>
</evidence>
<evidence type="ECO:0000313" key="12">
    <source>
        <dbReference type="Proteomes" id="UP000717328"/>
    </source>
</evidence>
<feature type="compositionally biased region" description="Basic and acidic residues" evidence="8">
    <location>
        <begin position="1191"/>
        <end position="1202"/>
    </location>
</feature>
<feature type="compositionally biased region" description="Polar residues" evidence="8">
    <location>
        <begin position="1150"/>
        <end position="1160"/>
    </location>
</feature>
<comment type="caution">
    <text evidence="11">The sequence shown here is derived from an EMBL/GenBank/DDBJ whole genome shotgun (WGS) entry which is preliminary data.</text>
</comment>
<dbReference type="Pfam" id="PF00443">
    <property type="entry name" value="UCH"/>
    <property type="match status" value="1"/>
</dbReference>
<feature type="compositionally biased region" description="Polar residues" evidence="8">
    <location>
        <begin position="1275"/>
        <end position="1291"/>
    </location>
</feature>
<dbReference type="GO" id="GO:0004843">
    <property type="term" value="F:cysteine-type deubiquitinase activity"/>
    <property type="evidence" value="ECO:0007669"/>
    <property type="project" value="UniProtKB-EC"/>
</dbReference>
<keyword evidence="6" id="KW-0378">Hydrolase</keyword>
<evidence type="ECO:0000259" key="9">
    <source>
        <dbReference type="PROSITE" id="PS50235"/>
    </source>
</evidence>
<feature type="compositionally biased region" description="Acidic residues" evidence="8">
    <location>
        <begin position="1228"/>
        <end position="1239"/>
    </location>
</feature>
<name>A0A9P7GIK5_9AGAR</name>
<comment type="similarity">
    <text evidence="2">Belongs to the peptidase C19 family.</text>
</comment>
<dbReference type="Gene3D" id="3.30.2230.10">
    <property type="entry name" value="DUSP-like"/>
    <property type="match status" value="1"/>
</dbReference>
<dbReference type="PANTHER" id="PTHR21646">
    <property type="entry name" value="UBIQUITIN CARBOXYL-TERMINAL HYDROLASE"/>
    <property type="match status" value="1"/>
</dbReference>
<feature type="compositionally biased region" description="Low complexity" evidence="8">
    <location>
        <begin position="1262"/>
        <end position="1274"/>
    </location>
</feature>
<dbReference type="PROSITE" id="PS50235">
    <property type="entry name" value="USP_3"/>
    <property type="match status" value="1"/>
</dbReference>
<dbReference type="InterPro" id="IPR035927">
    <property type="entry name" value="DUSP-like_sf"/>
</dbReference>
<feature type="compositionally biased region" description="Low complexity" evidence="8">
    <location>
        <begin position="26"/>
        <end position="37"/>
    </location>
</feature>
<feature type="domain" description="USP" evidence="9">
    <location>
        <begin position="406"/>
        <end position="1106"/>
    </location>
</feature>
<dbReference type="GO" id="GO:0006508">
    <property type="term" value="P:proteolysis"/>
    <property type="evidence" value="ECO:0007669"/>
    <property type="project" value="UniProtKB-KW"/>
</dbReference>
<evidence type="ECO:0000259" key="10">
    <source>
        <dbReference type="PROSITE" id="PS51283"/>
    </source>
</evidence>
<protein>
    <recommendedName>
        <fullName evidence="3">ubiquitinyl hydrolase 1</fullName>
        <ecNumber evidence="3">3.4.19.12</ecNumber>
    </recommendedName>
</protein>
<dbReference type="PROSITE" id="PS51283">
    <property type="entry name" value="DUSP"/>
    <property type="match status" value="1"/>
</dbReference>
<feature type="compositionally biased region" description="Polar residues" evidence="8">
    <location>
        <begin position="1168"/>
        <end position="1179"/>
    </location>
</feature>
<reference evidence="11" key="2">
    <citation type="submission" date="2021-10" db="EMBL/GenBank/DDBJ databases">
        <title>Phylogenomics reveals ancestral predisposition of the termite-cultivated fungus Termitomyces towards a domesticated lifestyle.</title>
        <authorList>
            <person name="Auxier B."/>
            <person name="Grum-Grzhimaylo A."/>
            <person name="Cardenas M.E."/>
            <person name="Lodge J.D."/>
            <person name="Laessoe T."/>
            <person name="Pedersen O."/>
            <person name="Smith M.E."/>
            <person name="Kuyper T.W."/>
            <person name="Franco-Molano E.A."/>
            <person name="Baroni T.J."/>
            <person name="Aanen D.K."/>
        </authorList>
    </citation>
    <scope>NUCLEOTIDE SEQUENCE</scope>
    <source>
        <strain evidence="11">D49</strain>
    </source>
</reference>
<dbReference type="PANTHER" id="PTHR21646:SF24">
    <property type="entry name" value="UBIQUITIN CARBOXYL-TERMINAL HYDROLASE"/>
    <property type="match status" value="1"/>
</dbReference>
<reference evidence="11" key="1">
    <citation type="submission" date="2021-02" db="EMBL/GenBank/DDBJ databases">
        <authorList>
            <person name="Nieuwenhuis M."/>
            <person name="Van De Peppel L.J.J."/>
        </authorList>
    </citation>
    <scope>NUCLEOTIDE SEQUENCE</scope>
    <source>
        <strain evidence="11">D49</strain>
    </source>
</reference>
<feature type="compositionally biased region" description="Low complexity" evidence="8">
    <location>
        <begin position="1"/>
        <end position="17"/>
    </location>
</feature>
<dbReference type="PROSITE" id="PS00973">
    <property type="entry name" value="USP_2"/>
    <property type="match status" value="1"/>
</dbReference>
<dbReference type="OrthoDB" id="292964at2759"/>
<dbReference type="Gene3D" id="3.90.70.10">
    <property type="entry name" value="Cysteine proteinases"/>
    <property type="match status" value="2"/>
</dbReference>
<evidence type="ECO:0000256" key="2">
    <source>
        <dbReference type="ARBA" id="ARBA00009085"/>
    </source>
</evidence>
<dbReference type="SUPFAM" id="SSF54001">
    <property type="entry name" value="Cysteine proteinases"/>
    <property type="match status" value="1"/>
</dbReference>
<keyword evidence="5" id="KW-0833">Ubl conjugation pathway</keyword>
<keyword evidence="4" id="KW-0645">Protease</keyword>
<dbReference type="CDD" id="cd02674">
    <property type="entry name" value="Peptidase_C19R"/>
    <property type="match status" value="1"/>
</dbReference>
<evidence type="ECO:0000256" key="7">
    <source>
        <dbReference type="ARBA" id="ARBA00022807"/>
    </source>
</evidence>
<dbReference type="InterPro" id="IPR050185">
    <property type="entry name" value="Ub_carboxyl-term_hydrolase"/>
</dbReference>
<evidence type="ECO:0000313" key="11">
    <source>
        <dbReference type="EMBL" id="KAG5650708.1"/>
    </source>
</evidence>
<feature type="domain" description="DUSP" evidence="10">
    <location>
        <begin position="103"/>
        <end position="211"/>
    </location>
</feature>
<dbReference type="SUPFAM" id="SSF143791">
    <property type="entry name" value="DUSP-like"/>
    <property type="match status" value="1"/>
</dbReference>
<evidence type="ECO:0000256" key="6">
    <source>
        <dbReference type="ARBA" id="ARBA00022801"/>
    </source>
</evidence>
<evidence type="ECO:0000256" key="4">
    <source>
        <dbReference type="ARBA" id="ARBA00022670"/>
    </source>
</evidence>
<feature type="region of interest" description="Disordered" evidence="8">
    <location>
        <begin position="1"/>
        <end position="77"/>
    </location>
</feature>
<dbReference type="PROSITE" id="PS00972">
    <property type="entry name" value="USP_1"/>
    <property type="match status" value="1"/>
</dbReference>
<dbReference type="Proteomes" id="UP000717328">
    <property type="component" value="Unassembled WGS sequence"/>
</dbReference>
<proteinExistence type="inferred from homology"/>
<gene>
    <name evidence="11" type="ORF">H0H81_011304</name>
</gene>
<accession>A0A9P7GIK5</accession>
<dbReference type="Pfam" id="PF06337">
    <property type="entry name" value="DUSP"/>
    <property type="match status" value="1"/>
</dbReference>
<keyword evidence="7" id="KW-0788">Thiol protease</keyword>
<keyword evidence="12" id="KW-1185">Reference proteome</keyword>
<sequence length="1291" mass="144535">MSLQPSPGSSPLPNESLEPSRKRQRSQSMQSDVSSSSLKRTLVSGSPAEGTIRSPRTDQMSTLTIADPNHDIDSYMDEQGEDDIPAVMTLGPPMISGKSIGLPKTALPAERLSFVEKNKSRQMKVGETWYLVARDWWKRWRKALSGEADKEGPVDEQDLGPVDNSRLLDSYGNLQLSLAEGVDLEYIPEDVWICFVQWYGKAIHPLPRRVIERGTSKQTTIELRPPTLKAFILSVTKRDSPVHPSITISGGESIATLNAQLAAAVAPVASTKAPFRIWKIHPVSEECTALHFPSSLLEPSGGKIQEDSDKTLEEEGVQSDDCFVVEFKQPSGWILEVPPVVPPPPITVAGRPGVPAPLFNSKDGFFNRMSKAVAPISSPVSKIDNFSSTPSWKSSQKEKILEPGTLGLGNMGNTCFMNSALQCLAHNKELTDYFLTGLYQEELNPDNPLGMHGAIAEAFGALLQRIWSSTGFSTSYSPREFKLQLQRFAPQFSGYQQHDSQELVAFLLDGLHEDLNRVLKKPYVEKPDWEGGGDQELVKLAQDSWEGYMKRNDSVIVDLFQGQYQSTLICPECEKVSITFDPFMYLTLPLPIHKKWKHNIFYVPWDMNKPHVKIPLEINRDASFKDLRNLLGKWMDANLDNLLTLEIFNHRFYKNLDDSLPCGDMSDNDVIVCFELPCHAQQSKTYKKQPGDPIIVPVYLCDLNPPIPTRSYAVNKGGSLFGYPSVIAITPEEATDIGAMYDAVLKRMQRWTANAKDLFRWEHSDVLSDTEEVPIILNGLHPIDSITEIKENGDVVTVQEVDPLEIDIADEKNTPLDETDMDTDASKMEFVPQNVGTKKDVFTLRLQVNHKEYGTQFNHYGNSRWESWDRRTDDAETQPILLREGDAFYCEFDENMKAYYFGDDSSRWEHALWDNWPEIQHPDYIESKRASLDRKHKGISLQDCLDEFTKEEKLGEDDLWYCPRCKKHQQATKKFDLWKAPDILVVHLKRFSNSRTLRDKIDAFIDFPVEGLDLGDMVGERAAAKRLAEQGVDLDELELGDLDEPLVYDLFGVDEHMGGLGGGHYRAYALNHLNNKWYHFDDSHVMPARATDAVNANAYLLFYRRRSIAPLGGKTHHRIEEARRKPKANAEEGMVIDTQLPTPPSEDSGYMTSLPPSQTLPGPWALRSQRSNAGSSVASPSLEDLPALEDSQPHDQFTHELDPPAISSQSFDFPDPSAKASPTSSNEAELDSDIEDLVSDEGNPTFEVGVSEVVPGNSPGHSRVGSPSSLSSVSDMNPFSDANMQTSNDLS</sequence>
<comment type="catalytic activity">
    <reaction evidence="1">
        <text>Thiol-dependent hydrolysis of ester, thioester, amide, peptide and isopeptide bonds formed by the C-terminal Gly of ubiquitin (a 76-residue protein attached to proteins as an intracellular targeting signal).</text>
        <dbReference type="EC" id="3.4.19.12"/>
    </reaction>
</comment>
<evidence type="ECO:0000256" key="8">
    <source>
        <dbReference type="SAM" id="MobiDB-lite"/>
    </source>
</evidence>
<dbReference type="EC" id="3.4.19.12" evidence="3"/>
<feature type="region of interest" description="Disordered" evidence="8">
    <location>
        <begin position="1113"/>
        <end position="1291"/>
    </location>
</feature>
<dbReference type="EMBL" id="JABCKI010000381">
    <property type="protein sequence ID" value="KAG5650708.1"/>
    <property type="molecule type" value="Genomic_DNA"/>
</dbReference>
<evidence type="ECO:0000256" key="1">
    <source>
        <dbReference type="ARBA" id="ARBA00000707"/>
    </source>
</evidence>
<evidence type="ECO:0000256" key="3">
    <source>
        <dbReference type="ARBA" id="ARBA00012759"/>
    </source>
</evidence>